<feature type="transmembrane region" description="Helical" evidence="1">
    <location>
        <begin position="254"/>
        <end position="273"/>
    </location>
</feature>
<keyword evidence="1" id="KW-0472">Membrane</keyword>
<dbReference type="Proteomes" id="UP000271374">
    <property type="component" value="Unassembled WGS sequence"/>
</dbReference>
<keyword evidence="3" id="KW-1185">Reference proteome</keyword>
<evidence type="ECO:0000313" key="2">
    <source>
        <dbReference type="EMBL" id="RTR33144.1"/>
    </source>
</evidence>
<protein>
    <submittedName>
        <fullName evidence="2">Uncharacterized protein</fullName>
    </submittedName>
</protein>
<dbReference type="OrthoDB" id="116789at2"/>
<comment type="caution">
    <text evidence="2">The sequence shown here is derived from an EMBL/GenBank/DDBJ whole genome shotgun (WGS) entry which is preliminary data.</text>
</comment>
<keyword evidence="1" id="KW-1133">Transmembrane helix</keyword>
<dbReference type="Pfam" id="PF22564">
    <property type="entry name" value="HAAS"/>
    <property type="match status" value="1"/>
</dbReference>
<feature type="transmembrane region" description="Helical" evidence="1">
    <location>
        <begin position="311"/>
        <end position="330"/>
    </location>
</feature>
<evidence type="ECO:0000256" key="1">
    <source>
        <dbReference type="SAM" id="Phobius"/>
    </source>
</evidence>
<feature type="transmembrane region" description="Helical" evidence="1">
    <location>
        <begin position="115"/>
        <end position="141"/>
    </location>
</feature>
<feature type="transmembrane region" description="Helical" evidence="1">
    <location>
        <begin position="222"/>
        <end position="242"/>
    </location>
</feature>
<gene>
    <name evidence="2" type="ORF">EKG37_08795</name>
</gene>
<name>A0A3S0LE01_9BACI</name>
<feature type="transmembrane region" description="Helical" evidence="1">
    <location>
        <begin position="179"/>
        <end position="202"/>
    </location>
</feature>
<dbReference type="EMBL" id="RXNT01000005">
    <property type="protein sequence ID" value="RTR33144.1"/>
    <property type="molecule type" value="Genomic_DNA"/>
</dbReference>
<reference evidence="2 3" key="1">
    <citation type="submission" date="2018-12" db="EMBL/GenBank/DDBJ databases">
        <title>Bacillus yapensis draft genome sequence.</title>
        <authorList>
            <person name="Yu L."/>
            <person name="Xu X."/>
            <person name="Tang X."/>
        </authorList>
    </citation>
    <scope>NUCLEOTIDE SEQUENCE [LARGE SCALE GENOMIC DNA]</scope>
    <source>
        <strain evidence="2 3">XXST-01</strain>
    </source>
</reference>
<keyword evidence="1" id="KW-0812">Transmembrane</keyword>
<feature type="transmembrane region" description="Helical" evidence="1">
    <location>
        <begin position="81"/>
        <end position="103"/>
    </location>
</feature>
<proteinExistence type="predicted"/>
<organism evidence="2 3">
    <name type="scientific">Bacillus yapensis</name>
    <dbReference type="NCBI Taxonomy" id="2492960"/>
    <lineage>
        <taxon>Bacteria</taxon>
        <taxon>Bacillati</taxon>
        <taxon>Bacillota</taxon>
        <taxon>Bacilli</taxon>
        <taxon>Bacillales</taxon>
        <taxon>Bacillaceae</taxon>
        <taxon>Bacillus</taxon>
    </lineage>
</organism>
<sequence>MELIERYIYAVTHRLPQSQREDIAKELRGLIEDMLEERGQEGHVTEKQVEEVLLELGEPRKLAEKYRGTKRYLIGPELFDHYLMVLKIALISAGVVIGATFIIQVTLDPPSILDSFISLIISTVNGLPMAFGWTTLVFAVIQFVGTKQLNVNLQEKKSWKPSDLPVVPDPKGRVKRGDAIAGIVFYTIFIAIFGFSNEYFGVWFFEDGKFHHVIPFFNEDSYGYYFLFIVLMFGFGIIKECLKLIYGRWTMKIVLFTTIVNIISCIGLLFIIAEPAIWNPNFMNQLVESGLVVAQSEAYDVISFIWEKSTFWLFILWVFGLVWDIVDGYIRVRRSKRSE</sequence>
<dbReference type="RefSeq" id="WP_126408321.1">
    <property type="nucleotide sequence ID" value="NZ_RXNT01000005.1"/>
</dbReference>
<evidence type="ECO:0000313" key="3">
    <source>
        <dbReference type="Proteomes" id="UP000271374"/>
    </source>
</evidence>
<dbReference type="AlphaFoldDB" id="A0A3S0LE01"/>
<accession>A0A3S0LE01</accession>